<sequence>MKNDDTTRARRQLLADLVAARGQANVARQAQKADRQIADLVAGRVSFGDRLARNLEPLLRPDLPPGWLVFAHPGQPVPAPGAADTDAQTQALAQAIGQELATQAAELGALWIGLDEEERAEILLAIREKAGKAGDESGLKKIKARRRTGRAAGNGTTGES</sequence>
<feature type="compositionally biased region" description="Basic residues" evidence="1">
    <location>
        <begin position="140"/>
        <end position="149"/>
    </location>
</feature>
<proteinExistence type="predicted"/>
<comment type="caution">
    <text evidence="2">The sequence shown here is derived from an EMBL/GenBank/DDBJ whole genome shotgun (WGS) entry which is preliminary data.</text>
</comment>
<organism evidence="2 3">
    <name type="scientific">Zoogloea oryzae</name>
    <dbReference type="NCBI Taxonomy" id="310767"/>
    <lineage>
        <taxon>Bacteria</taxon>
        <taxon>Pseudomonadati</taxon>
        <taxon>Pseudomonadota</taxon>
        <taxon>Betaproteobacteria</taxon>
        <taxon>Rhodocyclales</taxon>
        <taxon>Zoogloeaceae</taxon>
        <taxon>Zoogloea</taxon>
    </lineage>
</organism>
<feature type="compositionally biased region" description="Basic and acidic residues" evidence="1">
    <location>
        <begin position="130"/>
        <end position="139"/>
    </location>
</feature>
<evidence type="ECO:0000313" key="2">
    <source>
        <dbReference type="EMBL" id="GLT20804.1"/>
    </source>
</evidence>
<accession>A0ABQ6F6B3</accession>
<evidence type="ECO:0008006" key="4">
    <source>
        <dbReference type="Google" id="ProtNLM"/>
    </source>
</evidence>
<reference evidence="3" key="1">
    <citation type="journal article" date="2019" name="Int. J. Syst. Evol. Microbiol.">
        <title>The Global Catalogue of Microorganisms (GCM) 10K type strain sequencing project: providing services to taxonomists for standard genome sequencing and annotation.</title>
        <authorList>
            <consortium name="The Broad Institute Genomics Platform"/>
            <consortium name="The Broad Institute Genome Sequencing Center for Infectious Disease"/>
            <person name="Wu L."/>
            <person name="Ma J."/>
        </authorList>
    </citation>
    <scope>NUCLEOTIDE SEQUENCE [LARGE SCALE GENOMIC DNA]</scope>
    <source>
        <strain evidence="3">NBRC 102407</strain>
    </source>
</reference>
<dbReference type="EMBL" id="BSPX01000002">
    <property type="protein sequence ID" value="GLT20804.1"/>
    <property type="molecule type" value="Genomic_DNA"/>
</dbReference>
<evidence type="ECO:0000256" key="1">
    <source>
        <dbReference type="SAM" id="MobiDB-lite"/>
    </source>
</evidence>
<feature type="region of interest" description="Disordered" evidence="1">
    <location>
        <begin position="130"/>
        <end position="160"/>
    </location>
</feature>
<keyword evidence="3" id="KW-1185">Reference proteome</keyword>
<name>A0ABQ6F6B3_9RHOO</name>
<dbReference type="Proteomes" id="UP001157167">
    <property type="component" value="Unassembled WGS sequence"/>
</dbReference>
<gene>
    <name evidence="2" type="ORF">GCM10007933_02560</name>
</gene>
<protein>
    <recommendedName>
        <fullName evidence="4">XRE family transcriptional regulator</fullName>
    </recommendedName>
</protein>
<evidence type="ECO:0000313" key="3">
    <source>
        <dbReference type="Proteomes" id="UP001157167"/>
    </source>
</evidence>
<feature type="compositionally biased region" description="Low complexity" evidence="1">
    <location>
        <begin position="150"/>
        <end position="160"/>
    </location>
</feature>
<dbReference type="RefSeq" id="WP_284186395.1">
    <property type="nucleotide sequence ID" value="NZ_BSPX01000002.1"/>
</dbReference>